<keyword evidence="5" id="KW-0804">Transcription</keyword>
<evidence type="ECO:0000256" key="5">
    <source>
        <dbReference type="ARBA" id="ARBA00023163"/>
    </source>
</evidence>
<dbReference type="GO" id="GO:0003700">
    <property type="term" value="F:DNA-binding transcription factor activity"/>
    <property type="evidence" value="ECO:0007669"/>
    <property type="project" value="InterPro"/>
</dbReference>
<gene>
    <name evidence="9" type="ORF">PAHAL_1G158700</name>
</gene>
<keyword evidence="3" id="KW-0175">Coiled coil</keyword>
<organism evidence="9">
    <name type="scientific">Panicum hallii</name>
    <dbReference type="NCBI Taxonomy" id="206008"/>
    <lineage>
        <taxon>Eukaryota</taxon>
        <taxon>Viridiplantae</taxon>
        <taxon>Streptophyta</taxon>
        <taxon>Embryophyta</taxon>
        <taxon>Tracheophyta</taxon>
        <taxon>Spermatophyta</taxon>
        <taxon>Magnoliopsida</taxon>
        <taxon>Liliopsida</taxon>
        <taxon>Poales</taxon>
        <taxon>Poaceae</taxon>
        <taxon>PACMAD clade</taxon>
        <taxon>Panicoideae</taxon>
        <taxon>Panicodae</taxon>
        <taxon>Paniceae</taxon>
        <taxon>Panicinae</taxon>
        <taxon>Panicum</taxon>
        <taxon>Panicum sect. Panicum</taxon>
    </lineage>
</organism>
<name>A0A2S3GNM3_9POAL</name>
<evidence type="ECO:0000256" key="1">
    <source>
        <dbReference type="ARBA" id="ARBA00004049"/>
    </source>
</evidence>
<dbReference type="InterPro" id="IPR003035">
    <property type="entry name" value="RWP-RK_dom"/>
</dbReference>
<evidence type="ECO:0000259" key="8">
    <source>
        <dbReference type="PROSITE" id="PS51519"/>
    </source>
</evidence>
<feature type="domain" description="RWP-RK" evidence="8">
    <location>
        <begin position="367"/>
        <end position="447"/>
    </location>
</feature>
<evidence type="ECO:0000256" key="2">
    <source>
        <dbReference type="ARBA" id="ARBA00023015"/>
    </source>
</evidence>
<keyword evidence="4" id="KW-0238">DNA-binding</keyword>
<dbReference type="InterPro" id="IPR044607">
    <property type="entry name" value="RKD-like"/>
</dbReference>
<comment type="function">
    <text evidence="1">Putative transcription factor.</text>
</comment>
<evidence type="ECO:0000256" key="3">
    <source>
        <dbReference type="ARBA" id="ARBA00023054"/>
    </source>
</evidence>
<feature type="compositionally biased region" description="Pro residues" evidence="7">
    <location>
        <begin position="35"/>
        <end position="45"/>
    </location>
</feature>
<feature type="compositionally biased region" description="Pro residues" evidence="7">
    <location>
        <begin position="82"/>
        <end position="92"/>
    </location>
</feature>
<dbReference type="EMBL" id="CM008046">
    <property type="protein sequence ID" value="PAN05569.1"/>
    <property type="molecule type" value="Genomic_DNA"/>
</dbReference>
<dbReference type="Proteomes" id="UP000243499">
    <property type="component" value="Chromosome 1"/>
</dbReference>
<accession>A0A2S3GNM3</accession>
<evidence type="ECO:0000256" key="7">
    <source>
        <dbReference type="SAM" id="MobiDB-lite"/>
    </source>
</evidence>
<evidence type="ECO:0000256" key="6">
    <source>
        <dbReference type="ARBA" id="ARBA00023242"/>
    </source>
</evidence>
<dbReference type="AlphaFoldDB" id="A0A2S3GNM3"/>
<protein>
    <recommendedName>
        <fullName evidence="8">RWP-RK domain-containing protein</fullName>
    </recommendedName>
</protein>
<keyword evidence="6" id="KW-0539">Nucleus</keyword>
<keyword evidence="2" id="KW-0805">Transcription regulation</keyword>
<dbReference type="PANTHER" id="PTHR46373:SF3">
    <property type="entry name" value="RWP-RK DOMAIN-CONTAINING PROTEIN"/>
    <property type="match status" value="1"/>
</dbReference>
<dbReference type="PANTHER" id="PTHR46373">
    <property type="entry name" value="PROTEIN RKD4"/>
    <property type="match status" value="1"/>
</dbReference>
<proteinExistence type="predicted"/>
<feature type="region of interest" description="Disordered" evidence="7">
    <location>
        <begin position="1"/>
        <end position="103"/>
    </location>
</feature>
<dbReference type="GO" id="GO:0003677">
    <property type="term" value="F:DNA binding"/>
    <property type="evidence" value="ECO:0007669"/>
    <property type="project" value="UniProtKB-KW"/>
</dbReference>
<dbReference type="PROSITE" id="PS51519">
    <property type="entry name" value="RWP_RK"/>
    <property type="match status" value="1"/>
</dbReference>
<evidence type="ECO:0000256" key="4">
    <source>
        <dbReference type="ARBA" id="ARBA00023125"/>
    </source>
</evidence>
<dbReference type="Gramene" id="PAN05569">
    <property type="protein sequence ID" value="PAN05569"/>
    <property type="gene ID" value="PAHAL_1G158700"/>
</dbReference>
<dbReference type="Pfam" id="PF02042">
    <property type="entry name" value="RWP-RK"/>
    <property type="match status" value="1"/>
</dbReference>
<evidence type="ECO:0000313" key="9">
    <source>
        <dbReference type="EMBL" id="PAN05569.1"/>
    </source>
</evidence>
<sequence>MSDESYDIDGVSRFLQTPPPESHLLAVTAADVEPAAPPVGAPQDPPAGVHQVGLVLQTPPLNPEPAPANNVGNRQAPTMDVEPPPPPPPRDPVPAARATTDPTPSFEALFDDIVLPDLGTMSLYDEFMDDGDDEEVEALIRSVEDAGNTGALAEHSVPPAEEDLDFVPFVRGQLDCSNCRSVREVLHESANPKLHFAVHVADPGTFQHAIFDRTYIDADGQIILNEMFYLDFRQRTHEWVKEFIANTVEMLMEDTSGQLMKDSSSAFHSAVCTNASTPAENDAHRELELDMLKHMFSSPTARTEAVAPQFAPEAPQPVRRAEENSNADGSLLGAANWHGAAGLSRPAILESFQVAVQDHGVGSGTSASHLAKQRKRTSGFPMEDVLNRMHMTRKDAAKELNISATSLKRLCRKNNTNRWPGRKIISINNKIKKLEEAARKNVGMIGLLAFKEKLDKLKLERAQLYSSVVRGVQENEKHNGGGAGSSGSK</sequence>
<reference evidence="9" key="1">
    <citation type="submission" date="2018-04" db="EMBL/GenBank/DDBJ databases">
        <title>WGS assembly of Panicum hallii.</title>
        <authorList>
            <person name="Lovell J."/>
            <person name="Jenkins J."/>
            <person name="Lowry D."/>
            <person name="Mamidi S."/>
            <person name="Sreedasyam A."/>
            <person name="Weng X."/>
            <person name="Barry K."/>
            <person name="Bonette J."/>
            <person name="Campitelli B."/>
            <person name="Daum C."/>
            <person name="Gordon S."/>
            <person name="Gould B."/>
            <person name="Lipzen A."/>
            <person name="Macqueen A."/>
            <person name="Palacio-Mejia J."/>
            <person name="Plott C."/>
            <person name="Shakirov E."/>
            <person name="Shu S."/>
            <person name="Yoshinaga Y."/>
            <person name="Zane M."/>
            <person name="Rokhsar D."/>
            <person name="Grimwood J."/>
            <person name="Schmutz J."/>
            <person name="Juenger T."/>
        </authorList>
    </citation>
    <scope>NUCLEOTIDE SEQUENCE [LARGE SCALE GENOMIC DNA]</scope>
    <source>
        <strain evidence="9">FIL2</strain>
    </source>
</reference>